<dbReference type="GO" id="GO:0016757">
    <property type="term" value="F:glycosyltransferase activity"/>
    <property type="evidence" value="ECO:0007669"/>
    <property type="project" value="UniProtKB-KW"/>
</dbReference>
<sequence length="252" mass="28611">MNERIAWNYRLRRCGNSVLNWVFPTDVERCVLCGRPVVQAPVPRAKDAQQVARMCLFCLQDARLCKVQPACQALQLRRPHPPMNVYSCLPYNHFIRNLIRSWKYDGVIDLTSYFGDMVAHALRGFTRDHSLHFDMAVPVPSTHDRTRKRGYDHVRLLLRHVSKSYPIRTAFALTRRSVSDEFTQSQTAKSQLQRAKGLEKVYAHNKQVSVRGSDVLLIDDIVTSGATLASCADRLYRAGASSVSAIVIARVL</sequence>
<dbReference type="RefSeq" id="WP_275475163.1">
    <property type="nucleotide sequence ID" value="NZ_CP162940.1"/>
</dbReference>
<keyword evidence="3" id="KW-0328">Glycosyltransferase</keyword>
<evidence type="ECO:0000256" key="1">
    <source>
        <dbReference type="ARBA" id="ARBA00008007"/>
    </source>
</evidence>
<gene>
    <name evidence="3" type="ORF">KKP3000_002461</name>
</gene>
<dbReference type="Proteomes" id="UP001579974">
    <property type="component" value="Unassembled WGS sequence"/>
</dbReference>
<keyword evidence="3" id="KW-0808">Transferase</keyword>
<comment type="similarity">
    <text evidence="1">Belongs to the ComF/GntX family.</text>
</comment>
<accession>A0ABV5AL65</accession>
<dbReference type="SUPFAM" id="SSF53271">
    <property type="entry name" value="PRTase-like"/>
    <property type="match status" value="1"/>
</dbReference>
<organism evidence="3 4">
    <name type="scientific">Alicyclobacillus fastidiosus</name>
    <dbReference type="NCBI Taxonomy" id="392011"/>
    <lineage>
        <taxon>Bacteria</taxon>
        <taxon>Bacillati</taxon>
        <taxon>Bacillota</taxon>
        <taxon>Bacilli</taxon>
        <taxon>Bacillales</taxon>
        <taxon>Alicyclobacillaceae</taxon>
        <taxon>Alicyclobacillus</taxon>
    </lineage>
</organism>
<protein>
    <submittedName>
        <fullName evidence="3">Phosphoribosyltransferase family protein</fullName>
    </submittedName>
</protein>
<evidence type="ECO:0000313" key="4">
    <source>
        <dbReference type="Proteomes" id="UP001579974"/>
    </source>
</evidence>
<dbReference type="InterPro" id="IPR000836">
    <property type="entry name" value="PRTase_dom"/>
</dbReference>
<reference evidence="3 4" key="1">
    <citation type="journal article" date="2024" name="Int. J. Mol. Sci.">
        <title>Exploration of Alicyclobacillus spp. Genome in Search of Antibiotic Resistance.</title>
        <authorList>
            <person name="Bucka-Kolendo J."/>
            <person name="Kiousi D.E."/>
            <person name="Dekowska A."/>
            <person name="Mikolajczuk-Szczyrba A."/>
            <person name="Karadedos D.M."/>
            <person name="Michael P."/>
            <person name="Galanis A."/>
            <person name="Sokolowska B."/>
        </authorList>
    </citation>
    <scope>NUCLEOTIDE SEQUENCE [LARGE SCALE GENOMIC DNA]</scope>
    <source>
        <strain evidence="3 4">KKP 3000</strain>
    </source>
</reference>
<evidence type="ECO:0000259" key="2">
    <source>
        <dbReference type="Pfam" id="PF00156"/>
    </source>
</evidence>
<evidence type="ECO:0000313" key="3">
    <source>
        <dbReference type="EMBL" id="MFB5192871.1"/>
    </source>
</evidence>
<keyword evidence="4" id="KW-1185">Reference proteome</keyword>
<name>A0ABV5AL65_9BACL</name>
<proteinExistence type="inferred from homology"/>
<feature type="domain" description="Phosphoribosyltransferase" evidence="2">
    <location>
        <begin position="159"/>
        <end position="249"/>
    </location>
</feature>
<dbReference type="PANTHER" id="PTHR47505">
    <property type="entry name" value="DNA UTILIZATION PROTEIN YHGH"/>
    <property type="match status" value="1"/>
</dbReference>
<dbReference type="InterPro" id="IPR051910">
    <property type="entry name" value="ComF/GntX_DNA_util-trans"/>
</dbReference>
<dbReference type="Pfam" id="PF00156">
    <property type="entry name" value="Pribosyltran"/>
    <property type="match status" value="1"/>
</dbReference>
<dbReference type="EMBL" id="JBDXSU010000030">
    <property type="protein sequence ID" value="MFB5192871.1"/>
    <property type="molecule type" value="Genomic_DNA"/>
</dbReference>
<dbReference type="InterPro" id="IPR029057">
    <property type="entry name" value="PRTase-like"/>
</dbReference>
<dbReference type="Gene3D" id="3.40.50.2020">
    <property type="match status" value="1"/>
</dbReference>
<dbReference type="PANTHER" id="PTHR47505:SF1">
    <property type="entry name" value="DNA UTILIZATION PROTEIN YHGH"/>
    <property type="match status" value="1"/>
</dbReference>
<dbReference type="CDD" id="cd06223">
    <property type="entry name" value="PRTases_typeI"/>
    <property type="match status" value="1"/>
</dbReference>
<comment type="caution">
    <text evidence="3">The sequence shown here is derived from an EMBL/GenBank/DDBJ whole genome shotgun (WGS) entry which is preliminary data.</text>
</comment>